<evidence type="ECO:0000313" key="5">
    <source>
        <dbReference type="EMBL" id="KAF7488885.1"/>
    </source>
</evidence>
<dbReference type="GO" id="GO:0050277">
    <property type="term" value="F:sedoheptulokinase activity"/>
    <property type="evidence" value="ECO:0007669"/>
    <property type="project" value="TreeGrafter"/>
</dbReference>
<evidence type="ECO:0000256" key="1">
    <source>
        <dbReference type="ARBA" id="ARBA00009156"/>
    </source>
</evidence>
<keyword evidence="7" id="KW-1185">Reference proteome</keyword>
<name>A0A834R397_SARSC</name>
<dbReference type="InterPro" id="IPR043129">
    <property type="entry name" value="ATPase_NBD"/>
</dbReference>
<reference evidence="5" key="2">
    <citation type="submission" date="2020-01" db="EMBL/GenBank/DDBJ databases">
        <authorList>
            <person name="Korhonen P.K.K."/>
            <person name="Guangxu M.G."/>
            <person name="Wang T.W."/>
            <person name="Stroehlein A.J.S."/>
            <person name="Young N.D."/>
            <person name="Ang C.-S.A."/>
            <person name="Fernando D.W.F."/>
            <person name="Lu H.L."/>
            <person name="Taylor S.T."/>
            <person name="Ehtesham M.E.M."/>
            <person name="Najaraj S.H.N."/>
            <person name="Harsha G.H.G."/>
            <person name="Madugundu A.M."/>
            <person name="Renuse S.R."/>
            <person name="Holt D.H."/>
            <person name="Pandey A.P."/>
            <person name="Papenfuss A.P."/>
            <person name="Gasser R.B.G."/>
            <person name="Fischer K.F."/>
        </authorList>
    </citation>
    <scope>NUCLEOTIDE SEQUENCE</scope>
    <source>
        <strain evidence="5">SSS_KF_BRIS2020</strain>
    </source>
</reference>
<evidence type="ECO:0000259" key="4">
    <source>
        <dbReference type="Pfam" id="PF00370"/>
    </source>
</evidence>
<feature type="domain" description="Carbohydrate kinase FGGY N-terminal" evidence="4">
    <location>
        <begin position="157"/>
        <end position="251"/>
    </location>
</feature>
<accession>A0A834R397</accession>
<protein>
    <submittedName>
        <fullName evidence="5">Sedoheptulokinase</fullName>
    </submittedName>
</protein>
<comment type="similarity">
    <text evidence="1">Belongs to the FGGY kinase family.</text>
</comment>
<keyword evidence="3 5" id="KW-0418">Kinase</keyword>
<dbReference type="InterPro" id="IPR018484">
    <property type="entry name" value="FGGY_N"/>
</dbReference>
<dbReference type="Proteomes" id="UP000070412">
    <property type="component" value="Unassembled WGS sequence"/>
</dbReference>
<dbReference type="CDD" id="cd07777">
    <property type="entry name" value="ASKHA_NBD_FGGY_SHK"/>
    <property type="match status" value="1"/>
</dbReference>
<dbReference type="SUPFAM" id="SSF53067">
    <property type="entry name" value="Actin-like ATPase domain"/>
    <property type="match status" value="1"/>
</dbReference>
<reference evidence="7" key="1">
    <citation type="journal article" date="2020" name="PLoS Negl. Trop. Dis.">
        <title>High-quality nuclear genome for Sarcoptes scabiei-A critical resource for a neglected parasite.</title>
        <authorList>
            <person name="Korhonen P.K."/>
            <person name="Gasser R.B."/>
            <person name="Ma G."/>
            <person name="Wang T."/>
            <person name="Stroehlein A.J."/>
            <person name="Young N.D."/>
            <person name="Ang C.S."/>
            <person name="Fernando D.D."/>
            <person name="Lu H.C."/>
            <person name="Taylor S."/>
            <person name="Reynolds S.L."/>
            <person name="Mofiz E."/>
            <person name="Najaraj S.H."/>
            <person name="Gowda H."/>
            <person name="Madugundu A."/>
            <person name="Renuse S."/>
            <person name="Holt D."/>
            <person name="Pandey A."/>
            <person name="Papenfuss A.T."/>
            <person name="Fischer K."/>
        </authorList>
    </citation>
    <scope>NUCLEOTIDE SEQUENCE [LARGE SCALE GENOMIC DNA]</scope>
</reference>
<evidence type="ECO:0000313" key="7">
    <source>
        <dbReference type="Proteomes" id="UP000070412"/>
    </source>
</evidence>
<organism evidence="5">
    <name type="scientific">Sarcoptes scabiei</name>
    <name type="common">Itch mite</name>
    <name type="synonym">Acarus scabiei</name>
    <dbReference type="NCBI Taxonomy" id="52283"/>
    <lineage>
        <taxon>Eukaryota</taxon>
        <taxon>Metazoa</taxon>
        <taxon>Ecdysozoa</taxon>
        <taxon>Arthropoda</taxon>
        <taxon>Chelicerata</taxon>
        <taxon>Arachnida</taxon>
        <taxon>Acari</taxon>
        <taxon>Acariformes</taxon>
        <taxon>Sarcoptiformes</taxon>
        <taxon>Astigmata</taxon>
        <taxon>Psoroptidia</taxon>
        <taxon>Sarcoptoidea</taxon>
        <taxon>Sarcoptidae</taxon>
        <taxon>Sarcoptinae</taxon>
        <taxon>Sarcoptes</taxon>
    </lineage>
</organism>
<gene>
    <name evidence="5" type="ORF">SSS_1515</name>
</gene>
<sequence>MMSFSKKNILSFDIGTSSVKISIVKIDSNVEYKILYQAKEYYDQKRIRRENLGAKTNYSQQNVEVIWQTIERTMVRISANLSKNVEIDLITVCGQMHGIVLWSNAILHPNRSETLKSFSEINFTLISDHYDWTDGRCDGKFLEKLPRPDCYLDQPSSGFGCATLFWLQEHSTEWLQQFDRCGTIMDWLVSMLGSIDQVRMHSHNAFSWGYFDPKSTDWNKEILENSNFPKHLLPNVINRIEIIGETRFKWHFVESGTKITNAGADLQSIIALALLNDDSDSFVINFGTSGQICRSIDRDQFEIPKKSNQTIKSIDFVPFFDENQFLMIAATLNGGNVLNEFINHLQSIVKVLTKIELRIEDIWDRLIESFDSKENYDWQSNRAYTIKPNLFGERFDPNRCCSIEFFHRWPNLLEFVSTLCVGLIKNLIEMMPDFTQTIRINEMKRKKTLIICAGSLFNRNPFMKMAMERIITEILTSNENKCNKKGFDKSNNSGEENEEKCEQNQINSLIELKFIENCDAQIGMAINAFKQIYLK</sequence>
<dbReference type="PANTHER" id="PTHR10196:SF67">
    <property type="entry name" value="SEDOHEPTULOKINASE"/>
    <property type="match status" value="1"/>
</dbReference>
<reference evidence="6" key="3">
    <citation type="submission" date="2022-06" db="UniProtKB">
        <authorList>
            <consortium name="EnsemblMetazoa"/>
        </authorList>
    </citation>
    <scope>IDENTIFICATION</scope>
</reference>
<dbReference type="OrthoDB" id="10264182at2759"/>
<dbReference type="PANTHER" id="PTHR10196">
    <property type="entry name" value="SUGAR KINASE"/>
    <property type="match status" value="1"/>
</dbReference>
<evidence type="ECO:0000256" key="3">
    <source>
        <dbReference type="ARBA" id="ARBA00022777"/>
    </source>
</evidence>
<dbReference type="GO" id="GO:0006071">
    <property type="term" value="P:glycerol metabolic process"/>
    <property type="evidence" value="ECO:0007669"/>
    <property type="project" value="TreeGrafter"/>
</dbReference>
<evidence type="ECO:0000256" key="2">
    <source>
        <dbReference type="ARBA" id="ARBA00022679"/>
    </source>
</evidence>
<dbReference type="EMBL" id="WVUK01000065">
    <property type="protein sequence ID" value="KAF7488885.1"/>
    <property type="molecule type" value="Genomic_DNA"/>
</dbReference>
<dbReference type="AlphaFoldDB" id="A0A834R397"/>
<dbReference type="EnsemblMetazoa" id="SSS_1515s_mrna">
    <property type="protein sequence ID" value="KAF7488885.1"/>
    <property type="gene ID" value="SSS_1515"/>
</dbReference>
<dbReference type="Pfam" id="PF00370">
    <property type="entry name" value="FGGY_N"/>
    <property type="match status" value="1"/>
</dbReference>
<evidence type="ECO:0000313" key="6">
    <source>
        <dbReference type="EnsemblMetazoa" id="KAF7488885.1"/>
    </source>
</evidence>
<proteinExistence type="inferred from homology"/>
<keyword evidence="2" id="KW-0808">Transferase</keyword>
<dbReference type="Gene3D" id="3.30.420.40">
    <property type="match status" value="1"/>
</dbReference>
<dbReference type="GO" id="GO:0005829">
    <property type="term" value="C:cytosol"/>
    <property type="evidence" value="ECO:0007669"/>
    <property type="project" value="TreeGrafter"/>
</dbReference>